<sequence length="590" mass="65018">MSLETTYKILSATTQSEAVGVLARGAASGVLEVQSRCYRTLVYRRDIASHEAVLARWPGDQKLIADAIDQGDGGPRLNSSTRADSPAADSQPTDLPSEGNGKEVSDRSGQTRSLDCPFLKSVMQWLEGPDCDEKTLHKTIEIVSLFQMRDALPRLISLATSHASHLVREASVEVVLSMAQIWGRQARRNYAGLRPSPDMERKRIAVTTMLLNTLVQFQSHRQEGLLDSFLVLVTWNDPCLQSTLGQDTPCRTLILRRLRNSRRQNVMELLAGYFRRRTIPDCVLSLLLQRKDATYRESLLQSISATPTAATLANLKEYGLPDCLRGGVAMLRDLGIDRDAAVAHAYSTAMQQDPETIAVLLEIVDRHRDRIANAKAESKAKGGSGKVADEVIDSVAISLSRCECPNMEFWLDAFASGIMDGNIFSELEHEDSHSDRAAKICLRLIELSQNDFPAFAKAGTRLLSELTIQKAISAFPKLSEDKKMRLGRALMQVDSSTLEVVKDGLRHAVMQRRLEAIEFTQTLGLVDLMIEPLAVIARTDHQTARLVAVRALGTSQGEASSELLKELADSHQGSLRDAAVVSMKERGMSV</sequence>
<evidence type="ECO:0000256" key="1">
    <source>
        <dbReference type="SAM" id="MobiDB-lite"/>
    </source>
</evidence>
<dbReference type="Proteomes" id="UP001158067">
    <property type="component" value="Unassembled WGS sequence"/>
</dbReference>
<feature type="compositionally biased region" description="Polar residues" evidence="1">
    <location>
        <begin position="77"/>
        <end position="94"/>
    </location>
</feature>
<protein>
    <recommendedName>
        <fullName evidence="4">HEAT repeat domain-containing protein</fullName>
    </recommendedName>
</protein>
<dbReference type="SUPFAM" id="SSF48371">
    <property type="entry name" value="ARM repeat"/>
    <property type="match status" value="1"/>
</dbReference>
<gene>
    <name evidence="2" type="ORF">SAMN06265222_10588</name>
</gene>
<keyword evidence="3" id="KW-1185">Reference proteome</keyword>
<comment type="caution">
    <text evidence="2">The sequence shown here is derived from an EMBL/GenBank/DDBJ whole genome shotgun (WGS) entry which is preliminary data.</text>
</comment>
<evidence type="ECO:0000313" key="3">
    <source>
        <dbReference type="Proteomes" id="UP001158067"/>
    </source>
</evidence>
<dbReference type="EMBL" id="FXUG01000005">
    <property type="protein sequence ID" value="SMP56101.1"/>
    <property type="molecule type" value="Genomic_DNA"/>
</dbReference>
<name>A0ABY1Q5J3_9BACT</name>
<dbReference type="RefSeq" id="WP_283432560.1">
    <property type="nucleotide sequence ID" value="NZ_FXUG01000005.1"/>
</dbReference>
<evidence type="ECO:0008006" key="4">
    <source>
        <dbReference type="Google" id="ProtNLM"/>
    </source>
</evidence>
<proteinExistence type="predicted"/>
<reference evidence="2 3" key="1">
    <citation type="submission" date="2017-05" db="EMBL/GenBank/DDBJ databases">
        <authorList>
            <person name="Varghese N."/>
            <person name="Submissions S."/>
        </authorList>
    </citation>
    <scope>NUCLEOTIDE SEQUENCE [LARGE SCALE GENOMIC DNA]</scope>
    <source>
        <strain evidence="2 3">DSM 25457</strain>
    </source>
</reference>
<accession>A0ABY1Q5J3</accession>
<feature type="region of interest" description="Disordered" evidence="1">
    <location>
        <begin position="67"/>
        <end position="112"/>
    </location>
</feature>
<organism evidence="2 3">
    <name type="scientific">Neorhodopirellula lusitana</name>
    <dbReference type="NCBI Taxonomy" id="445327"/>
    <lineage>
        <taxon>Bacteria</taxon>
        <taxon>Pseudomonadati</taxon>
        <taxon>Planctomycetota</taxon>
        <taxon>Planctomycetia</taxon>
        <taxon>Pirellulales</taxon>
        <taxon>Pirellulaceae</taxon>
        <taxon>Neorhodopirellula</taxon>
    </lineage>
</organism>
<evidence type="ECO:0000313" key="2">
    <source>
        <dbReference type="EMBL" id="SMP56101.1"/>
    </source>
</evidence>
<dbReference type="InterPro" id="IPR016024">
    <property type="entry name" value="ARM-type_fold"/>
</dbReference>